<protein>
    <submittedName>
        <fullName evidence="2">Cell division protein</fullName>
    </submittedName>
</protein>
<dbReference type="InterPro" id="IPR003812">
    <property type="entry name" value="Fido"/>
</dbReference>
<dbReference type="PROSITE" id="PS51459">
    <property type="entry name" value="FIDO"/>
    <property type="match status" value="1"/>
</dbReference>
<dbReference type="InterPro" id="IPR036597">
    <property type="entry name" value="Fido-like_dom_sf"/>
</dbReference>
<evidence type="ECO:0000313" key="2">
    <source>
        <dbReference type="EMBL" id="SUA43951.1"/>
    </source>
</evidence>
<dbReference type="Gene3D" id="1.10.3290.10">
    <property type="entry name" value="Fido-like domain"/>
    <property type="match status" value="1"/>
</dbReference>
<dbReference type="Proteomes" id="UP000254055">
    <property type="component" value="Unassembled WGS sequence"/>
</dbReference>
<dbReference type="EMBL" id="UGRS01000002">
    <property type="protein sequence ID" value="SUA43951.1"/>
    <property type="molecule type" value="Genomic_DNA"/>
</dbReference>
<gene>
    <name evidence="2" type="ORF">NCTC12229_01427</name>
</gene>
<evidence type="ECO:0000313" key="3">
    <source>
        <dbReference type="Proteomes" id="UP000254055"/>
    </source>
</evidence>
<accession>A0A378WTY8</accession>
<dbReference type="SUPFAM" id="SSF140931">
    <property type="entry name" value="Fic-like"/>
    <property type="match status" value="1"/>
</dbReference>
<evidence type="ECO:0000259" key="1">
    <source>
        <dbReference type="PROSITE" id="PS51459"/>
    </source>
</evidence>
<keyword evidence="2" id="KW-0131">Cell cycle</keyword>
<reference evidence="2 3" key="1">
    <citation type="submission" date="2018-06" db="EMBL/GenBank/DDBJ databases">
        <authorList>
            <consortium name="Pathogen Informatics"/>
            <person name="Doyle S."/>
        </authorList>
    </citation>
    <scope>NUCLEOTIDE SEQUENCE [LARGE SCALE GENOMIC DNA]</scope>
    <source>
        <strain evidence="2 3">NCTC12229</strain>
    </source>
</reference>
<keyword evidence="2" id="KW-0132">Cell division</keyword>
<dbReference type="AlphaFoldDB" id="A0A378WTY8"/>
<organism evidence="2 3">
    <name type="scientific">Neisseria zoodegmatis</name>
    <dbReference type="NCBI Taxonomy" id="326523"/>
    <lineage>
        <taxon>Bacteria</taxon>
        <taxon>Pseudomonadati</taxon>
        <taxon>Pseudomonadota</taxon>
        <taxon>Betaproteobacteria</taxon>
        <taxon>Neisseriales</taxon>
        <taxon>Neisseriaceae</taxon>
        <taxon>Neisseria</taxon>
    </lineage>
</organism>
<dbReference type="Pfam" id="PF02661">
    <property type="entry name" value="Fic"/>
    <property type="match status" value="1"/>
</dbReference>
<feature type="domain" description="Fido" evidence="1">
    <location>
        <begin position="94"/>
        <end position="228"/>
    </location>
</feature>
<sequence length="240" mass="26426">MMVKNHYFGCFMNIEQIQAVGHKKALYIAQRMRPDFVFQMAKLEGNPFTFPEIQTTLSGITVGGHKIGDQQQVLDIAAGWQEIIRQVAGGEFVVSKENFIHINTIIARYEALEVGAFRSGQVGIAGTDYRPPAAGEALEKAFEALLVNYAAAASIPEKAFGVFLDAARAQFFYDGNKRTGQLMMSGILMSNGFAPLAIFADAQLTYHRLMLDFYASGDKAAMLKFLAGQYGRIVEKFSEG</sequence>
<name>A0A378WTY8_9NEIS</name>
<proteinExistence type="predicted"/>
<dbReference type="GO" id="GO:0051301">
    <property type="term" value="P:cell division"/>
    <property type="evidence" value="ECO:0007669"/>
    <property type="project" value="UniProtKB-KW"/>
</dbReference>